<dbReference type="OrthoDB" id="1466062at2"/>
<dbReference type="Pfam" id="PF14092">
    <property type="entry name" value="DUF4270"/>
    <property type="match status" value="1"/>
</dbReference>
<dbReference type="PROSITE" id="PS51257">
    <property type="entry name" value="PROKAR_LIPOPROTEIN"/>
    <property type="match status" value="1"/>
</dbReference>
<dbReference type="STRING" id="1736674.APS56_12045"/>
<dbReference type="PATRIC" id="fig|1736674.3.peg.2469"/>
<name>A0A0P0CYY1_9FLAO</name>
<dbReference type="EMBL" id="CP012898">
    <property type="protein sequence ID" value="ALJ05813.1"/>
    <property type="molecule type" value="Genomic_DNA"/>
</dbReference>
<proteinExistence type="predicted"/>
<dbReference type="Proteomes" id="UP000057981">
    <property type="component" value="Chromosome"/>
</dbReference>
<dbReference type="InterPro" id="IPR025366">
    <property type="entry name" value="DUF4270"/>
</dbReference>
<accession>A0A0P0CYY1</accession>
<organism evidence="1 2">
    <name type="scientific">Pseudalgibacter alginicilyticus</name>
    <dbReference type="NCBI Taxonomy" id="1736674"/>
    <lineage>
        <taxon>Bacteria</taxon>
        <taxon>Pseudomonadati</taxon>
        <taxon>Bacteroidota</taxon>
        <taxon>Flavobacteriia</taxon>
        <taxon>Flavobacteriales</taxon>
        <taxon>Flavobacteriaceae</taxon>
        <taxon>Pseudalgibacter</taxon>
    </lineage>
</organism>
<protein>
    <recommendedName>
        <fullName evidence="3">DUF4270 domain-containing protein</fullName>
    </recommendedName>
</protein>
<keyword evidence="2" id="KW-1185">Reference proteome</keyword>
<evidence type="ECO:0008006" key="3">
    <source>
        <dbReference type="Google" id="ProtNLM"/>
    </source>
</evidence>
<dbReference type="KEGG" id="ahz:APS56_12045"/>
<dbReference type="AlphaFoldDB" id="A0A0P0CYY1"/>
<evidence type="ECO:0000313" key="2">
    <source>
        <dbReference type="Proteomes" id="UP000057981"/>
    </source>
</evidence>
<sequence length="551" mass="61679">MKEIFKALLPTCSILLVVISFVACDRDFSIIESDVIGQDNANFETPDLIIPVKAYNKKLDSVQTSNLTSTLLGVYNDPLYGQTKASFVTQLTQAVSNPDFGINPVIDSVVLTIPYYSTLIETQINTDGTTKNIYKLDSLYGNTESPIKLSIYQNNYFLRSFNPNTSFDESQRYYSNANNADKTINSAITENVTIDFDTHKGSLIYENSAFIPSNEEIVLTTTNDDDEVETSEILAPSYRIHLDNSFWKTTILDKEGTSVLSNDSNFKDYFRGLYFKVEPISENGNLISLDLANSGATIVIYYSEDLSETDPTKYQSTYTLNFTGNKINTFVNDFDLMTLNNGNKAEGDEQLYLKNVGSMAVVDLFPGEDLNNNGFPDDLDALKAELKNANGDQNVLINEAQLIIYEDIDSPSEDHSYDRLYAYDIKNNTPLVDYTNDQTTDGTTPVFSKYIHLGLRNEEGEDSGIWKYKIRITDHLNNLVFNDSTNTKIGLVISNNVNYTNNAFILNSEDEVTAIPAASIISPRGTILYGSHNNVETDKQIALKLFFTKPK</sequence>
<reference evidence="1 2" key="1">
    <citation type="submission" date="2015-10" db="EMBL/GenBank/DDBJ databases">
        <authorList>
            <person name="Gilbert D.G."/>
        </authorList>
    </citation>
    <scope>NUCLEOTIDE SEQUENCE [LARGE SCALE GENOMIC DNA]</scope>
    <source>
        <strain evidence="2">HZ-22</strain>
    </source>
</reference>
<dbReference type="RefSeq" id="WP_054728477.1">
    <property type="nucleotide sequence ID" value="NZ_CP012898.1"/>
</dbReference>
<evidence type="ECO:0000313" key="1">
    <source>
        <dbReference type="EMBL" id="ALJ05813.1"/>
    </source>
</evidence>
<gene>
    <name evidence="1" type="ORF">APS56_12045</name>
</gene>